<dbReference type="OMA" id="TDHYTHA"/>
<organism evidence="8 9">
    <name type="scientific">Electrophorus electricus</name>
    <name type="common">Electric eel</name>
    <name type="synonym">Gymnotus electricus</name>
    <dbReference type="NCBI Taxonomy" id="8005"/>
    <lineage>
        <taxon>Eukaryota</taxon>
        <taxon>Metazoa</taxon>
        <taxon>Chordata</taxon>
        <taxon>Craniata</taxon>
        <taxon>Vertebrata</taxon>
        <taxon>Euteleostomi</taxon>
        <taxon>Actinopterygii</taxon>
        <taxon>Neopterygii</taxon>
        <taxon>Teleostei</taxon>
        <taxon>Ostariophysi</taxon>
        <taxon>Gymnotiformes</taxon>
        <taxon>Gymnotoidei</taxon>
        <taxon>Gymnotidae</taxon>
        <taxon>Electrophorus</taxon>
    </lineage>
</organism>
<reference evidence="8" key="4">
    <citation type="submission" date="2025-08" db="UniProtKB">
        <authorList>
            <consortium name="Ensembl"/>
        </authorList>
    </citation>
    <scope>IDENTIFICATION</scope>
</reference>
<comment type="function">
    <text evidence="5">May act as an adapter that regulates LRP2 function.</text>
</comment>
<dbReference type="InterPro" id="IPR006597">
    <property type="entry name" value="Sel1-like"/>
</dbReference>
<dbReference type="Gene3D" id="1.25.40.10">
    <property type="entry name" value="Tetratricopeptide repeat domain"/>
    <property type="match status" value="1"/>
</dbReference>
<dbReference type="Ensembl" id="ENSEEET00000032998.2">
    <property type="protein sequence ID" value="ENSEEEP00000032608.2"/>
    <property type="gene ID" value="ENSEEEG00000015544.2"/>
</dbReference>
<dbReference type="Pfam" id="PF08238">
    <property type="entry name" value="Sel1"/>
    <property type="match status" value="4"/>
</dbReference>
<keyword evidence="2" id="KW-0963">Cytoplasm</keyword>
<reference evidence="8" key="3">
    <citation type="submission" date="2020-05" db="EMBL/GenBank/DDBJ databases">
        <title>Electrophorus electricus (electric eel) genome, fEleEle1, primary haplotype.</title>
        <authorList>
            <person name="Myers G."/>
            <person name="Meyer A."/>
            <person name="Fedrigo O."/>
            <person name="Formenti G."/>
            <person name="Rhie A."/>
            <person name="Tracey A."/>
            <person name="Sims Y."/>
            <person name="Jarvis E.D."/>
        </authorList>
    </citation>
    <scope>NUCLEOTIDE SEQUENCE [LARGE SCALE GENOMIC DNA]</scope>
</reference>
<dbReference type="Pfam" id="PF14559">
    <property type="entry name" value="TPR_19"/>
    <property type="match status" value="1"/>
</dbReference>
<dbReference type="InterPro" id="IPR019734">
    <property type="entry name" value="TPR_rpt"/>
</dbReference>
<dbReference type="GeneID" id="113581456"/>
<keyword evidence="3" id="KW-0677">Repeat</keyword>
<feature type="repeat" description="TPR" evidence="7">
    <location>
        <begin position="63"/>
        <end position="96"/>
    </location>
</feature>
<proteinExistence type="predicted"/>
<name>A0A4W4G555_ELEEL</name>
<dbReference type="PANTHER" id="PTHR44554:SF1">
    <property type="entry name" value="LRP2-BINDING PROTEIN"/>
    <property type="match status" value="1"/>
</dbReference>
<dbReference type="SMART" id="SM00671">
    <property type="entry name" value="SEL1"/>
    <property type="match status" value="5"/>
</dbReference>
<reference evidence="9" key="2">
    <citation type="journal article" date="2017" name="Sci. Adv.">
        <title>A tail of two voltages: Proteomic comparison of the three electric organs of the electric eel.</title>
        <authorList>
            <person name="Traeger L.L."/>
            <person name="Sabat G."/>
            <person name="Barrett-Wilt G.A."/>
            <person name="Wells G.B."/>
            <person name="Sussman M.R."/>
        </authorList>
    </citation>
    <scope>NUCLEOTIDE SEQUENCE [LARGE SCALE GENOMIC DNA]</scope>
</reference>
<dbReference type="GO" id="GO:0005737">
    <property type="term" value="C:cytoplasm"/>
    <property type="evidence" value="ECO:0007669"/>
    <property type="project" value="UniProtKB-SubCell"/>
</dbReference>
<evidence type="ECO:0000256" key="6">
    <source>
        <dbReference type="ARBA" id="ARBA00039954"/>
    </source>
</evidence>
<evidence type="ECO:0000256" key="2">
    <source>
        <dbReference type="ARBA" id="ARBA00022490"/>
    </source>
</evidence>
<reference evidence="9" key="1">
    <citation type="journal article" date="2014" name="Science">
        <title>Nonhuman genetics. Genomic basis for the convergent evolution of electric organs.</title>
        <authorList>
            <person name="Gallant J.R."/>
            <person name="Traeger L.L."/>
            <person name="Volkening J.D."/>
            <person name="Moffett H."/>
            <person name="Chen P.H."/>
            <person name="Novina C.D."/>
            <person name="Phillips G.N.Jr."/>
            <person name="Anand R."/>
            <person name="Wells G.B."/>
            <person name="Pinch M."/>
            <person name="Guth R."/>
            <person name="Unguez G.A."/>
            <person name="Albert J.S."/>
            <person name="Zakon H.H."/>
            <person name="Samanta M.P."/>
            <person name="Sussman M.R."/>
        </authorList>
    </citation>
    <scope>NUCLEOTIDE SEQUENCE [LARGE SCALE GENOMIC DNA]</scope>
</reference>
<keyword evidence="4 7" id="KW-0802">TPR repeat</keyword>
<dbReference type="AlphaFoldDB" id="A0A4W4G555"/>
<evidence type="ECO:0000256" key="7">
    <source>
        <dbReference type="PROSITE-ProRule" id="PRU00339"/>
    </source>
</evidence>
<dbReference type="PROSITE" id="PS50005">
    <property type="entry name" value="TPR"/>
    <property type="match status" value="1"/>
</dbReference>
<dbReference type="PANTHER" id="PTHR44554">
    <property type="entry name" value="LRP2-BINDING PROTEIN"/>
    <property type="match status" value="1"/>
</dbReference>
<dbReference type="InterPro" id="IPR052323">
    <property type="entry name" value="LRP2-binding"/>
</dbReference>
<reference evidence="8" key="5">
    <citation type="submission" date="2025-09" db="UniProtKB">
        <authorList>
            <consortium name="Ensembl"/>
        </authorList>
    </citation>
    <scope>IDENTIFICATION</scope>
</reference>
<evidence type="ECO:0000256" key="1">
    <source>
        <dbReference type="ARBA" id="ARBA00004496"/>
    </source>
</evidence>
<dbReference type="SUPFAM" id="SSF81901">
    <property type="entry name" value="HCP-like"/>
    <property type="match status" value="1"/>
</dbReference>
<dbReference type="STRING" id="8005.ENSEEEP00000032608"/>
<evidence type="ECO:0000313" key="8">
    <source>
        <dbReference type="Ensembl" id="ENSEEEP00000032608.2"/>
    </source>
</evidence>
<dbReference type="Proteomes" id="UP000314983">
    <property type="component" value="Chromosome 12"/>
</dbReference>
<gene>
    <name evidence="8" type="primary">LRP2BP</name>
</gene>
<comment type="subcellular location">
    <subcellularLocation>
        <location evidence="1">Cytoplasm</location>
    </subcellularLocation>
</comment>
<evidence type="ECO:0000256" key="3">
    <source>
        <dbReference type="ARBA" id="ARBA00022737"/>
    </source>
</evidence>
<dbReference type="GeneTree" id="ENSGT00390000013490"/>
<evidence type="ECO:0000256" key="4">
    <source>
        <dbReference type="ARBA" id="ARBA00022803"/>
    </source>
</evidence>
<protein>
    <recommendedName>
        <fullName evidence="6">LRP2-binding protein</fullName>
    </recommendedName>
</protein>
<keyword evidence="9" id="KW-1185">Reference proteome</keyword>
<sequence length="345" mass="38469">MDSEPGCKTESSDEPTAKLLSAITDIYQDQVEKSNLNEHTEGFATLVTWAKALMRDRADTGDTQARFLLGQLYYQEGRYTEAETIFDGIKDSEPQALYQLAVMYYDGLGTTADQMKAVEHMRRVAEWDTGKIQYTALYNLGRAYLEGYGTQQSRAEAEKYWLMAADDGNPGASVEAQSSLGLFYSSPETLDLKRAFFWHTKACGNGSLESQGALGIMYLYGHGVPKNLQAALFCLKEAAGRGNVYAQGHLMACYYHQKLYSNATALAQRLCQYEDIDAIANFTGCLPDYVRKGISMALFFYARCLQLGRGVPQDRQRAQHYYTKAALMDPGTCKGLQTDVTHGRM</sequence>
<accession>A0A4W4G555</accession>
<evidence type="ECO:0000256" key="5">
    <source>
        <dbReference type="ARBA" id="ARBA00037614"/>
    </source>
</evidence>
<dbReference type="RefSeq" id="XP_026872418.2">
    <property type="nucleotide sequence ID" value="XM_027016617.2"/>
</dbReference>
<dbReference type="InterPro" id="IPR011990">
    <property type="entry name" value="TPR-like_helical_dom_sf"/>
</dbReference>
<evidence type="ECO:0000313" key="9">
    <source>
        <dbReference type="Proteomes" id="UP000314983"/>
    </source>
</evidence>